<dbReference type="PANTHER" id="PTHR13479">
    <property type="entry name" value="30S RIBOSOMAL PROTEIN S18"/>
    <property type="match status" value="1"/>
</dbReference>
<protein>
    <submittedName>
        <fullName evidence="5">Unannotated protein</fullName>
    </submittedName>
</protein>
<dbReference type="InterPro" id="IPR001648">
    <property type="entry name" value="Ribosomal_bS18"/>
</dbReference>
<gene>
    <name evidence="5" type="ORF">UFOPK2975_01254</name>
</gene>
<organism evidence="5">
    <name type="scientific">freshwater metagenome</name>
    <dbReference type="NCBI Taxonomy" id="449393"/>
    <lineage>
        <taxon>unclassified sequences</taxon>
        <taxon>metagenomes</taxon>
        <taxon>ecological metagenomes</taxon>
    </lineage>
</organism>
<evidence type="ECO:0000256" key="4">
    <source>
        <dbReference type="SAM" id="MobiDB-lite"/>
    </source>
</evidence>
<dbReference type="GO" id="GO:0022627">
    <property type="term" value="C:cytosolic small ribosomal subunit"/>
    <property type="evidence" value="ECO:0007669"/>
    <property type="project" value="TreeGrafter"/>
</dbReference>
<keyword evidence="2" id="KW-0689">Ribosomal protein</keyword>
<feature type="region of interest" description="Disordered" evidence="4">
    <location>
        <begin position="137"/>
        <end position="156"/>
    </location>
</feature>
<feature type="compositionally biased region" description="Basic and acidic residues" evidence="4">
    <location>
        <begin position="93"/>
        <end position="107"/>
    </location>
</feature>
<dbReference type="GO" id="GO:0003735">
    <property type="term" value="F:structural constituent of ribosome"/>
    <property type="evidence" value="ECO:0007669"/>
    <property type="project" value="InterPro"/>
</dbReference>
<accession>A0A6J6XZ29</accession>
<dbReference type="PANTHER" id="PTHR13479:SF40">
    <property type="entry name" value="SMALL RIBOSOMAL SUBUNIT PROTEIN BS18M"/>
    <property type="match status" value="1"/>
</dbReference>
<evidence type="ECO:0000256" key="3">
    <source>
        <dbReference type="ARBA" id="ARBA00023274"/>
    </source>
</evidence>
<name>A0A6J6XZ29_9ZZZZ</name>
<dbReference type="SUPFAM" id="SSF46911">
    <property type="entry name" value="Ribosomal protein S18"/>
    <property type="match status" value="1"/>
</dbReference>
<dbReference type="PRINTS" id="PR00974">
    <property type="entry name" value="RIBOSOMALS18"/>
</dbReference>
<dbReference type="HAMAP" id="MF_00270">
    <property type="entry name" value="Ribosomal_bS18"/>
    <property type="match status" value="1"/>
</dbReference>
<feature type="region of interest" description="Disordered" evidence="4">
    <location>
        <begin position="85"/>
        <end position="120"/>
    </location>
</feature>
<proteinExistence type="inferred from homology"/>
<reference evidence="5" key="1">
    <citation type="submission" date="2020-05" db="EMBL/GenBank/DDBJ databases">
        <authorList>
            <person name="Chiriac C."/>
            <person name="Salcher M."/>
            <person name="Ghai R."/>
            <person name="Kavagutti S V."/>
        </authorList>
    </citation>
    <scope>NUCLEOTIDE SEQUENCE</scope>
</reference>
<dbReference type="Gene3D" id="4.10.640.10">
    <property type="entry name" value="Ribosomal protein S18"/>
    <property type="match status" value="1"/>
</dbReference>
<comment type="similarity">
    <text evidence="1">Belongs to the bacterial ribosomal protein bS18 family.</text>
</comment>
<dbReference type="GO" id="GO:0070181">
    <property type="term" value="F:small ribosomal subunit rRNA binding"/>
    <property type="evidence" value="ECO:0007669"/>
    <property type="project" value="TreeGrafter"/>
</dbReference>
<dbReference type="InterPro" id="IPR036870">
    <property type="entry name" value="Ribosomal_bS18_sf"/>
</dbReference>
<dbReference type="GO" id="GO:0006412">
    <property type="term" value="P:translation"/>
    <property type="evidence" value="ECO:0007669"/>
    <property type="project" value="InterPro"/>
</dbReference>
<dbReference type="AlphaFoldDB" id="A0A6J6XZ29"/>
<evidence type="ECO:0000256" key="1">
    <source>
        <dbReference type="ARBA" id="ARBA00005589"/>
    </source>
</evidence>
<dbReference type="EMBL" id="CAFAAG010000127">
    <property type="protein sequence ID" value="CAB4801043.1"/>
    <property type="molecule type" value="Genomic_DNA"/>
</dbReference>
<dbReference type="NCBIfam" id="TIGR00165">
    <property type="entry name" value="S18"/>
    <property type="match status" value="1"/>
</dbReference>
<evidence type="ECO:0000256" key="2">
    <source>
        <dbReference type="ARBA" id="ARBA00022980"/>
    </source>
</evidence>
<dbReference type="Pfam" id="PF01084">
    <property type="entry name" value="Ribosomal_S18"/>
    <property type="match status" value="1"/>
</dbReference>
<keyword evidence="3" id="KW-0687">Ribonucleoprotein</keyword>
<sequence>MTSKTNKARAAKAAMRKYKKRPNVLHAEHIGYIDYKDVNLLQRFMSDRSKLRARRMNGNTVQQQRDVALAVKNAREMALLPYTKRVAAARAPRRGEEDGGSRSDRPRRGAPNTDAGSNESAFVDKYAAAIDAAESSVAAAPAADVEVSATTTTEEA</sequence>
<evidence type="ECO:0000313" key="5">
    <source>
        <dbReference type="EMBL" id="CAB4801043.1"/>
    </source>
</evidence>